<organism evidence="1">
    <name type="scientific">Fonticula alba</name>
    <name type="common">Slime mold</name>
    <dbReference type="NCBI Taxonomy" id="691883"/>
    <lineage>
        <taxon>Eukaryota</taxon>
        <taxon>Rotosphaerida</taxon>
        <taxon>Fonticulaceae</taxon>
        <taxon>Fonticula</taxon>
    </lineage>
</organism>
<feature type="non-terminal residue" evidence="1">
    <location>
        <position position="1"/>
    </location>
</feature>
<dbReference type="RefSeq" id="XP_009493374.1">
    <property type="nucleotide sequence ID" value="XM_009495099.1"/>
</dbReference>
<dbReference type="Proteomes" id="UP000030693">
    <property type="component" value="Unassembled WGS sequence"/>
</dbReference>
<sequence>SESTQSRSRFCRRSQPNLALRVRASVQRPPLSLTRAGHLCSTGFLPAARRRRRLSTPDAPAVAAATTTTTSLAAAAAATPRRTAYAVTLSRRARRLSSVASLS</sequence>
<dbReference type="GeneID" id="20525939"/>
<evidence type="ECO:0000313" key="1">
    <source>
        <dbReference type="EMBL" id="KCV71796.1"/>
    </source>
</evidence>
<dbReference type="EMBL" id="KB932202">
    <property type="protein sequence ID" value="KCV71796.1"/>
    <property type="molecule type" value="Genomic_DNA"/>
</dbReference>
<dbReference type="AlphaFoldDB" id="A0A058ZCY1"/>
<name>A0A058ZCY1_FONAL</name>
<protein>
    <submittedName>
        <fullName evidence="1">Uncharacterized protein</fullName>
    </submittedName>
</protein>
<proteinExistence type="predicted"/>
<keyword evidence="2" id="KW-1185">Reference proteome</keyword>
<accession>A0A058ZCY1</accession>
<evidence type="ECO:0000313" key="2">
    <source>
        <dbReference type="Proteomes" id="UP000030693"/>
    </source>
</evidence>
<reference evidence="1" key="1">
    <citation type="submission" date="2013-04" db="EMBL/GenBank/DDBJ databases">
        <title>The Genome Sequence of Fonticula alba ATCC 38817.</title>
        <authorList>
            <consortium name="The Broad Institute Genomics Platform"/>
            <person name="Russ C."/>
            <person name="Cuomo C."/>
            <person name="Burger G."/>
            <person name="Gray M.W."/>
            <person name="Holland P.W.H."/>
            <person name="King N."/>
            <person name="Lang F.B.F."/>
            <person name="Roger A.J."/>
            <person name="Ruiz-Trillo I."/>
            <person name="Brown M."/>
            <person name="Walker B."/>
            <person name="Young S."/>
            <person name="Zeng Q."/>
            <person name="Gargeya S."/>
            <person name="Fitzgerald M."/>
            <person name="Haas B."/>
            <person name="Abouelleil A."/>
            <person name="Allen A.W."/>
            <person name="Alvarado L."/>
            <person name="Arachchi H.M."/>
            <person name="Berlin A.M."/>
            <person name="Chapman S.B."/>
            <person name="Gainer-Dewar J."/>
            <person name="Goldberg J."/>
            <person name="Griggs A."/>
            <person name="Gujja S."/>
            <person name="Hansen M."/>
            <person name="Howarth C."/>
            <person name="Imamovic A."/>
            <person name="Ireland A."/>
            <person name="Larimer J."/>
            <person name="McCowan C."/>
            <person name="Murphy C."/>
            <person name="Pearson M."/>
            <person name="Poon T.W."/>
            <person name="Priest M."/>
            <person name="Roberts A."/>
            <person name="Saif S."/>
            <person name="Shea T."/>
            <person name="Sisk P."/>
            <person name="Sykes S."/>
            <person name="Wortman J."/>
            <person name="Nusbaum C."/>
            <person name="Birren B."/>
        </authorList>
    </citation>
    <scope>NUCLEOTIDE SEQUENCE [LARGE SCALE GENOMIC DNA]</scope>
    <source>
        <strain evidence="1">ATCC 38817</strain>
    </source>
</reference>
<gene>
    <name evidence="1" type="ORF">H696_01214</name>
</gene>